<dbReference type="Pfam" id="PF01764">
    <property type="entry name" value="Lipase_3"/>
    <property type="match status" value="1"/>
</dbReference>
<gene>
    <name evidence="3" type="ORF">R1flu_017881</name>
</gene>
<dbReference type="InterPro" id="IPR002921">
    <property type="entry name" value="Fungal_lipase-type"/>
</dbReference>
<dbReference type="EMBL" id="JBHFFA010000001">
    <property type="protein sequence ID" value="KAL2649753.1"/>
    <property type="molecule type" value="Genomic_DNA"/>
</dbReference>
<organism evidence="3 4">
    <name type="scientific">Riccia fluitans</name>
    <dbReference type="NCBI Taxonomy" id="41844"/>
    <lineage>
        <taxon>Eukaryota</taxon>
        <taxon>Viridiplantae</taxon>
        <taxon>Streptophyta</taxon>
        <taxon>Embryophyta</taxon>
        <taxon>Marchantiophyta</taxon>
        <taxon>Marchantiopsida</taxon>
        <taxon>Marchantiidae</taxon>
        <taxon>Marchantiales</taxon>
        <taxon>Ricciaceae</taxon>
        <taxon>Riccia</taxon>
    </lineage>
</organism>
<proteinExistence type="predicted"/>
<dbReference type="PANTHER" id="PTHR31479">
    <property type="entry name" value="ALPHA/BETA-HYDROLASES SUPERFAMILY PROTEIN"/>
    <property type="match status" value="1"/>
</dbReference>
<evidence type="ECO:0000313" key="3">
    <source>
        <dbReference type="EMBL" id="KAL2649753.1"/>
    </source>
</evidence>
<sequence>MSVASPLFLCQNFRIHNTSTQSDRKLSPSHRDSLWLESAPASPKLIETFRRQSPNRPPHKTTSPDEKSTAIPVLKPVEKLPTGPQLLPIDYDETYHRVTLAKLIKGIYELEHRRLAPTTKKISPVRLWWESLNFELVRLQVYDDEGEEDQQQRKAKIRDGEEEEEEKSINLGVFRWKPTSAVNPPPQKIVIAIRGTLPRIDDGWHNMHIPFQRLHETPRYKEIMRVVKSAIATHGSRDICIVGHSLGAALGLLVARTLAVEENTKIEAHLFNPVYPYTWLPGPQELIEDELLWGTVRGIRYAAVVGLTHLVVSAEIRERIEAEYIRLQDWTPHLYINKGDPICRGYWEYFHNHERLARQGSLGARVSSMAAPYSTRGLIFQGSKPSHLVPSAVLHVSPGEREDYWSDLSDYQYVNHNLKNWWKEDIQVESRHVRLFSW</sequence>
<dbReference type="Gene3D" id="3.40.50.1820">
    <property type="entry name" value="alpha/beta hydrolase"/>
    <property type="match status" value="1"/>
</dbReference>
<evidence type="ECO:0000256" key="1">
    <source>
        <dbReference type="SAM" id="MobiDB-lite"/>
    </source>
</evidence>
<evidence type="ECO:0000259" key="2">
    <source>
        <dbReference type="Pfam" id="PF01764"/>
    </source>
</evidence>
<accession>A0ABD1ZEA8</accession>
<reference evidence="3 4" key="1">
    <citation type="submission" date="2024-09" db="EMBL/GenBank/DDBJ databases">
        <title>Chromosome-scale assembly of Riccia fluitans.</title>
        <authorList>
            <person name="Paukszto L."/>
            <person name="Sawicki J."/>
            <person name="Karawczyk K."/>
            <person name="Piernik-Szablinska J."/>
            <person name="Szczecinska M."/>
            <person name="Mazdziarz M."/>
        </authorList>
    </citation>
    <scope>NUCLEOTIDE SEQUENCE [LARGE SCALE GENOMIC DNA]</scope>
    <source>
        <strain evidence="3">Rf_01</strain>
        <tissue evidence="3">Aerial parts of the thallus</tissue>
    </source>
</reference>
<keyword evidence="4" id="KW-1185">Reference proteome</keyword>
<feature type="domain" description="Fungal lipase-type" evidence="2">
    <location>
        <begin position="219"/>
        <end position="264"/>
    </location>
</feature>
<comment type="caution">
    <text evidence="3">The sequence shown here is derived from an EMBL/GenBank/DDBJ whole genome shotgun (WGS) entry which is preliminary data.</text>
</comment>
<dbReference type="AlphaFoldDB" id="A0ABD1ZEA8"/>
<evidence type="ECO:0000313" key="4">
    <source>
        <dbReference type="Proteomes" id="UP001605036"/>
    </source>
</evidence>
<dbReference type="InterPro" id="IPR029058">
    <property type="entry name" value="AB_hydrolase_fold"/>
</dbReference>
<feature type="region of interest" description="Disordered" evidence="1">
    <location>
        <begin position="48"/>
        <end position="71"/>
    </location>
</feature>
<dbReference type="PANTHER" id="PTHR31479:SF2">
    <property type="entry name" value="ALPHA_BETA-HYDROLASES SUPERFAMILY PROTEIN"/>
    <property type="match status" value="1"/>
</dbReference>
<protein>
    <recommendedName>
        <fullName evidence="2">Fungal lipase-type domain-containing protein</fullName>
    </recommendedName>
</protein>
<dbReference type="SUPFAM" id="SSF53474">
    <property type="entry name" value="alpha/beta-Hydrolases"/>
    <property type="match status" value="1"/>
</dbReference>
<dbReference type="Proteomes" id="UP001605036">
    <property type="component" value="Unassembled WGS sequence"/>
</dbReference>
<name>A0ABD1ZEA8_9MARC</name>